<feature type="binding site" evidence="12">
    <location>
        <position position="256"/>
    </location>
    <ligand>
        <name>substrate</name>
    </ligand>
</feature>
<comment type="similarity">
    <text evidence="12">Belongs to the carbohydrate kinase PfkB family. Ribokinase subfamily.</text>
</comment>
<evidence type="ECO:0000259" key="13">
    <source>
        <dbReference type="Pfam" id="PF00294"/>
    </source>
</evidence>
<comment type="function">
    <text evidence="12">Catalyzes the phosphorylation of ribose at O-5 in a reaction requiring ATP and magnesium. The resulting D-ribose-5-phosphate can then be used either for sythesis of nucleotides, histidine, and tryptophan, or as a component of the pentose phosphate pathway.</text>
</comment>
<evidence type="ECO:0000256" key="4">
    <source>
        <dbReference type="ARBA" id="ARBA00022679"/>
    </source>
</evidence>
<dbReference type="CDD" id="cd01174">
    <property type="entry name" value="ribokinase"/>
    <property type="match status" value="1"/>
</dbReference>
<dbReference type="InterPro" id="IPR011611">
    <property type="entry name" value="PfkB_dom"/>
</dbReference>
<dbReference type="RefSeq" id="WP_248706591.1">
    <property type="nucleotide sequence ID" value="NZ_CAKOET010000007.1"/>
</dbReference>
<evidence type="ECO:0000256" key="3">
    <source>
        <dbReference type="ARBA" id="ARBA00016943"/>
    </source>
</evidence>
<comment type="subunit">
    <text evidence="12">Homodimer.</text>
</comment>
<keyword evidence="8 12" id="KW-0067">ATP-binding</keyword>
<evidence type="ECO:0000256" key="5">
    <source>
        <dbReference type="ARBA" id="ARBA00022723"/>
    </source>
</evidence>
<dbReference type="PROSITE" id="PS00584">
    <property type="entry name" value="PFKB_KINASES_2"/>
    <property type="match status" value="1"/>
</dbReference>
<accession>A0ABN8HA78</accession>
<dbReference type="EMBL" id="CAKOEU010000006">
    <property type="protein sequence ID" value="CAH1856094.1"/>
    <property type="molecule type" value="Genomic_DNA"/>
</dbReference>
<dbReference type="EC" id="2.7.1.15" evidence="2 12"/>
<feature type="binding site" evidence="12">
    <location>
        <position position="290"/>
    </location>
    <ligand>
        <name>K(+)</name>
        <dbReference type="ChEBI" id="CHEBI:29103"/>
    </ligand>
</feature>
<dbReference type="InterPro" id="IPR002139">
    <property type="entry name" value="Ribo/fructo_kinase"/>
</dbReference>
<proteinExistence type="inferred from homology"/>
<dbReference type="Gene3D" id="3.40.1190.20">
    <property type="match status" value="1"/>
</dbReference>
<evidence type="ECO:0000256" key="7">
    <source>
        <dbReference type="ARBA" id="ARBA00022777"/>
    </source>
</evidence>
<protein>
    <recommendedName>
        <fullName evidence="3 12">Ribokinase</fullName>
        <shortName evidence="12">RK</shortName>
        <ecNumber evidence="2 12">2.7.1.15</ecNumber>
    </recommendedName>
</protein>
<dbReference type="SUPFAM" id="SSF53613">
    <property type="entry name" value="Ribokinase-like"/>
    <property type="match status" value="1"/>
</dbReference>
<dbReference type="PRINTS" id="PR00990">
    <property type="entry name" value="RIBOKINASE"/>
</dbReference>
<evidence type="ECO:0000256" key="2">
    <source>
        <dbReference type="ARBA" id="ARBA00012035"/>
    </source>
</evidence>
<dbReference type="PANTHER" id="PTHR10584">
    <property type="entry name" value="SUGAR KINASE"/>
    <property type="match status" value="1"/>
</dbReference>
<evidence type="ECO:0000256" key="9">
    <source>
        <dbReference type="ARBA" id="ARBA00022842"/>
    </source>
</evidence>
<comment type="subcellular location">
    <subcellularLocation>
        <location evidence="12">Cytoplasm</location>
    </subcellularLocation>
</comment>
<evidence type="ECO:0000256" key="8">
    <source>
        <dbReference type="ARBA" id="ARBA00022840"/>
    </source>
</evidence>
<evidence type="ECO:0000256" key="6">
    <source>
        <dbReference type="ARBA" id="ARBA00022741"/>
    </source>
</evidence>
<keyword evidence="15" id="KW-1185">Reference proteome</keyword>
<dbReference type="InterPro" id="IPR029056">
    <property type="entry name" value="Ribokinase-like"/>
</dbReference>
<dbReference type="Pfam" id="PF00294">
    <property type="entry name" value="PfkB"/>
    <property type="match status" value="1"/>
</dbReference>
<comment type="similarity">
    <text evidence="1">Belongs to the carbohydrate kinase pfkB family.</text>
</comment>
<feature type="binding site" evidence="12">
    <location>
        <begin position="223"/>
        <end position="228"/>
    </location>
    <ligand>
        <name>ATP</name>
        <dbReference type="ChEBI" id="CHEBI:30616"/>
    </ligand>
</feature>
<comment type="cofactor">
    <cofactor evidence="12">
        <name>Mg(2+)</name>
        <dbReference type="ChEBI" id="CHEBI:18420"/>
    </cofactor>
    <text evidence="12">Requires a divalent cation, most likely magnesium in vivo, as an electrophilic catalyst to aid phosphoryl group transfer. It is the chelate of the metal and the nucleotide that is the actual substrate.</text>
</comment>
<feature type="binding site" evidence="12">
    <location>
        <position position="187"/>
    </location>
    <ligand>
        <name>ATP</name>
        <dbReference type="ChEBI" id="CHEBI:30616"/>
    </ligand>
</feature>
<feature type="binding site" evidence="12">
    <location>
        <position position="252"/>
    </location>
    <ligand>
        <name>K(+)</name>
        <dbReference type="ChEBI" id="CHEBI:29103"/>
    </ligand>
</feature>
<evidence type="ECO:0000313" key="15">
    <source>
        <dbReference type="Proteomes" id="UP000838102"/>
    </source>
</evidence>
<keyword evidence="5 12" id="KW-0479">Metal-binding</keyword>
<dbReference type="Proteomes" id="UP000838102">
    <property type="component" value="Unassembled WGS sequence"/>
</dbReference>
<dbReference type="HAMAP" id="MF_01987">
    <property type="entry name" value="Ribokinase"/>
    <property type="match status" value="1"/>
</dbReference>
<evidence type="ECO:0000256" key="1">
    <source>
        <dbReference type="ARBA" id="ARBA00005380"/>
    </source>
</evidence>
<feature type="binding site" evidence="12">
    <location>
        <position position="292"/>
    </location>
    <ligand>
        <name>K(+)</name>
        <dbReference type="ChEBI" id="CHEBI:29103"/>
    </ligand>
</feature>
<comment type="caution">
    <text evidence="14">The sequence shown here is derived from an EMBL/GenBank/DDBJ whole genome shotgun (WGS) entry which is preliminary data.</text>
</comment>
<sequence>MPKIVTILGSTNIDRVVKVPRFATSGETLTTDQHVVTMMGGKGLNQGVAAARSGATTHMITKVGPEFDIEKNMKSPNLDTSCVVISEESQTGQAYITVSEETGDNIIYIYAGANAELSVEDVHAQEQAITESAFVVAQLETPIATTIEAFKIARQHGVITVLNPAPMPEKGGLPEELLALTDIIAPNEHESYLLTGIEISDRASMEANAKYYAERGLKTVIITLGSQGSFYMNKEGQCDIVPAFKTHAVDTTAAGDTFIGALVTRLNPTLDNLVEAMTYGAAASSVTVSRPGAQGSIPVEDEVRVVLEAHRD</sequence>
<feature type="binding site" evidence="12">
    <location>
        <position position="140"/>
    </location>
    <ligand>
        <name>substrate</name>
    </ligand>
</feature>
<keyword evidence="11 12" id="KW-0119">Carbohydrate metabolism</keyword>
<feature type="binding site" evidence="12">
    <location>
        <begin position="41"/>
        <end position="45"/>
    </location>
    <ligand>
        <name>substrate</name>
    </ligand>
</feature>
<gene>
    <name evidence="12 14" type="primary">rbsK</name>
    <name evidence="14" type="ORF">LMG032447_01226</name>
</gene>
<feature type="binding site" evidence="12">
    <location>
        <position position="296"/>
    </location>
    <ligand>
        <name>K(+)</name>
        <dbReference type="ChEBI" id="CHEBI:29103"/>
    </ligand>
</feature>
<keyword evidence="4 12" id="KW-0808">Transferase</keyword>
<keyword evidence="10 12" id="KW-0630">Potassium</keyword>
<keyword evidence="7 12" id="KW-0418">Kinase</keyword>
<feature type="binding site" evidence="12">
    <location>
        <begin position="255"/>
        <end position="256"/>
    </location>
    <ligand>
        <name>ATP</name>
        <dbReference type="ChEBI" id="CHEBI:30616"/>
    </ligand>
</feature>
<name>A0ABN8HA78_9LACO</name>
<dbReference type="PANTHER" id="PTHR10584:SF166">
    <property type="entry name" value="RIBOKINASE"/>
    <property type="match status" value="1"/>
</dbReference>
<keyword evidence="12" id="KW-0963">Cytoplasm</keyword>
<evidence type="ECO:0000256" key="12">
    <source>
        <dbReference type="HAMAP-Rule" id="MF_01987"/>
    </source>
</evidence>
<feature type="binding site" evidence="12">
    <location>
        <position position="250"/>
    </location>
    <ligand>
        <name>K(+)</name>
        <dbReference type="ChEBI" id="CHEBI:29103"/>
    </ligand>
</feature>
<dbReference type="InterPro" id="IPR002173">
    <property type="entry name" value="Carboh/pur_kinase_PfkB_CS"/>
</dbReference>
<comment type="catalytic activity">
    <reaction evidence="12">
        <text>D-ribose + ATP = D-ribose 5-phosphate + ADP + H(+)</text>
        <dbReference type="Rhea" id="RHEA:13697"/>
        <dbReference type="ChEBI" id="CHEBI:15378"/>
        <dbReference type="ChEBI" id="CHEBI:30616"/>
        <dbReference type="ChEBI" id="CHEBI:47013"/>
        <dbReference type="ChEBI" id="CHEBI:78346"/>
        <dbReference type="ChEBI" id="CHEBI:456216"/>
        <dbReference type="EC" id="2.7.1.15"/>
    </reaction>
</comment>
<feature type="domain" description="Carbohydrate kinase PfkB" evidence="13">
    <location>
        <begin position="5"/>
        <end position="298"/>
    </location>
</feature>
<comment type="activity regulation">
    <text evidence="12">Activated by a monovalent cation that binds near, but not in, the active site. The most likely occupant of the site in vivo is potassium. Ion binding induces a conformational change that may alter substrate affinity.</text>
</comment>
<dbReference type="InterPro" id="IPR011877">
    <property type="entry name" value="Ribokinase"/>
</dbReference>
<keyword evidence="6 12" id="KW-0547">Nucleotide-binding</keyword>
<reference evidence="14" key="1">
    <citation type="submission" date="2022-03" db="EMBL/GenBank/DDBJ databases">
        <authorList>
            <person name="Hettiarachchi G."/>
        </authorList>
    </citation>
    <scope>NUCLEOTIDE SEQUENCE</scope>
    <source>
        <strain evidence="14">LMG 32447</strain>
    </source>
</reference>
<dbReference type="NCBIfam" id="TIGR02152">
    <property type="entry name" value="D_ribokin_bact"/>
    <property type="match status" value="1"/>
</dbReference>
<feature type="binding site" evidence="12">
    <location>
        <position position="287"/>
    </location>
    <ligand>
        <name>K(+)</name>
        <dbReference type="ChEBI" id="CHEBI:29103"/>
    </ligand>
</feature>
<comment type="caution">
    <text evidence="12">Lacks conserved residue(s) required for the propagation of feature annotation.</text>
</comment>
<organism evidence="14 15">
    <name type="scientific">Convivina praedatoris</name>
    <dbReference type="NCBI Taxonomy" id="2880963"/>
    <lineage>
        <taxon>Bacteria</taxon>
        <taxon>Bacillati</taxon>
        <taxon>Bacillota</taxon>
        <taxon>Bacilli</taxon>
        <taxon>Lactobacillales</taxon>
        <taxon>Lactobacillaceae</taxon>
        <taxon>Convivina</taxon>
    </lineage>
</organism>
<comment type="pathway">
    <text evidence="12">Carbohydrate metabolism; D-ribose degradation; D-ribose 5-phosphate from beta-D-ribopyranose: step 2/2.</text>
</comment>
<feature type="active site" description="Proton acceptor" evidence="12">
    <location>
        <position position="256"/>
    </location>
</feature>
<dbReference type="GO" id="GO:0004747">
    <property type="term" value="F:ribokinase activity"/>
    <property type="evidence" value="ECO:0007669"/>
    <property type="project" value="UniProtKB-EC"/>
</dbReference>
<evidence type="ECO:0000256" key="11">
    <source>
        <dbReference type="ARBA" id="ARBA00023277"/>
    </source>
</evidence>
<keyword evidence="9 12" id="KW-0460">Magnesium</keyword>
<feature type="binding site" evidence="12">
    <location>
        <begin position="12"/>
        <end position="14"/>
    </location>
    <ligand>
        <name>substrate</name>
    </ligand>
</feature>
<evidence type="ECO:0000313" key="14">
    <source>
        <dbReference type="EMBL" id="CAH1856094.1"/>
    </source>
</evidence>
<evidence type="ECO:0000256" key="10">
    <source>
        <dbReference type="ARBA" id="ARBA00022958"/>
    </source>
</evidence>